<comment type="subcellular location">
    <subcellularLocation>
        <location evidence="1">Cell membrane</location>
        <topology evidence="1">Multi-pass membrane protein</topology>
    </subcellularLocation>
</comment>
<dbReference type="GO" id="GO:0005886">
    <property type="term" value="C:plasma membrane"/>
    <property type="evidence" value="ECO:0007669"/>
    <property type="project" value="UniProtKB-SubCell"/>
</dbReference>
<feature type="transmembrane region" description="Helical" evidence="6">
    <location>
        <begin position="281"/>
        <end position="299"/>
    </location>
</feature>
<dbReference type="AlphaFoldDB" id="A0A4P7PRJ8"/>
<proteinExistence type="predicted"/>
<keyword evidence="5 6" id="KW-0472">Membrane</keyword>
<evidence type="ECO:0000313" key="7">
    <source>
        <dbReference type="EMBL" id="QBZ97125.1"/>
    </source>
</evidence>
<evidence type="ECO:0000313" key="8">
    <source>
        <dbReference type="Proteomes" id="UP000296862"/>
    </source>
</evidence>
<feature type="transmembrane region" description="Helical" evidence="6">
    <location>
        <begin position="320"/>
        <end position="344"/>
    </location>
</feature>
<dbReference type="PANTHER" id="PTHR30250">
    <property type="entry name" value="PST FAMILY PREDICTED COLANIC ACID TRANSPORTER"/>
    <property type="match status" value="1"/>
</dbReference>
<keyword evidence="4 6" id="KW-1133">Transmembrane helix</keyword>
<reference evidence="7 8" key="1">
    <citation type="submission" date="2019-04" db="EMBL/GenBank/DDBJ databases">
        <title>Flavobacterium sp. GS03.</title>
        <authorList>
            <person name="Kim H."/>
        </authorList>
    </citation>
    <scope>NUCLEOTIDE SEQUENCE [LARGE SCALE GENOMIC DNA]</scope>
    <source>
        <strain evidence="7 8">GS03</strain>
    </source>
</reference>
<name>A0A4P7PRJ8_9FLAO</name>
<keyword evidence="8" id="KW-1185">Reference proteome</keyword>
<feature type="transmembrane region" description="Helical" evidence="6">
    <location>
        <begin position="94"/>
        <end position="113"/>
    </location>
</feature>
<keyword evidence="3 6" id="KW-0812">Transmembrane</keyword>
<evidence type="ECO:0000256" key="1">
    <source>
        <dbReference type="ARBA" id="ARBA00004651"/>
    </source>
</evidence>
<feature type="transmembrane region" description="Helical" evidence="6">
    <location>
        <begin position="193"/>
        <end position="217"/>
    </location>
</feature>
<evidence type="ECO:0000256" key="5">
    <source>
        <dbReference type="ARBA" id="ARBA00023136"/>
    </source>
</evidence>
<feature type="transmembrane region" description="Helical" evidence="6">
    <location>
        <begin position="237"/>
        <end position="261"/>
    </location>
</feature>
<dbReference type="InterPro" id="IPR050833">
    <property type="entry name" value="Poly_Biosynth_Transport"/>
</dbReference>
<evidence type="ECO:0000256" key="3">
    <source>
        <dbReference type="ARBA" id="ARBA00022692"/>
    </source>
</evidence>
<protein>
    <recommendedName>
        <fullName evidence="9">Polysaccharide biosynthesis protein C-terminal domain-containing protein</fullName>
    </recommendedName>
</protein>
<sequence>MLTTLIRKITSNHLVMSGLYKGVSGLSLFISIPILISYLGDTDYGLWVLVFALFQWVLLMDFGLASVLKTKVPILIHENRQDLLKSYLKSTYKITAYIALFLFVFFLVLIFIIDLKTFLKIPVHSSMFVKKLFVINMFFFCLNFLFNVHKSLFVAFLKGKYAEQSIAVNQILFLASLGVLILIAPNIPSEDKLMIITLLNGLSCFLVNFLYTLFFFYKEELNLKTTVKTSKEFLKEIIVLGTKYMIIQVGLLFVFSSDNYILSSVFGPKDIVPYEIVNKYFQFPIMIMLATLSPLWSMFAKNYVQNKKAVLLASFKRFNLLFIIMFLFIALISLICPFVISIWIKDKITLPSGLILYTAIATLFRVFVTFYTFFLNGIGKLNKYIILLLLSVFLKIPLSYLFIHLNFGINSVVISTVIILLIWVVFIPLECYNIIKKIPSDE</sequence>
<feature type="transmembrane region" description="Helical" evidence="6">
    <location>
        <begin position="385"/>
        <end position="403"/>
    </location>
</feature>
<feature type="transmembrane region" description="Helical" evidence="6">
    <location>
        <begin position="46"/>
        <end position="68"/>
    </location>
</feature>
<dbReference type="PANTHER" id="PTHR30250:SF11">
    <property type="entry name" value="O-ANTIGEN TRANSPORTER-RELATED"/>
    <property type="match status" value="1"/>
</dbReference>
<feature type="transmembrane region" description="Helical" evidence="6">
    <location>
        <begin position="350"/>
        <end position="373"/>
    </location>
</feature>
<dbReference type="CDD" id="cd12082">
    <property type="entry name" value="MATE_like"/>
    <property type="match status" value="1"/>
</dbReference>
<accession>A0A4P7PRJ8</accession>
<evidence type="ECO:0008006" key="9">
    <source>
        <dbReference type="Google" id="ProtNLM"/>
    </source>
</evidence>
<evidence type="ECO:0000256" key="4">
    <source>
        <dbReference type="ARBA" id="ARBA00022989"/>
    </source>
</evidence>
<feature type="transmembrane region" description="Helical" evidence="6">
    <location>
        <begin position="409"/>
        <end position="429"/>
    </location>
</feature>
<evidence type="ECO:0000256" key="2">
    <source>
        <dbReference type="ARBA" id="ARBA00022475"/>
    </source>
</evidence>
<evidence type="ECO:0000256" key="6">
    <source>
        <dbReference type="SAM" id="Phobius"/>
    </source>
</evidence>
<gene>
    <name evidence="7" type="ORF">GS03_00611</name>
</gene>
<feature type="transmembrane region" description="Helical" evidence="6">
    <location>
        <begin position="166"/>
        <end position="187"/>
    </location>
</feature>
<organism evidence="7 8">
    <name type="scientific">Flavobacterium sangjuense</name>
    <dbReference type="NCBI Taxonomy" id="2518177"/>
    <lineage>
        <taxon>Bacteria</taxon>
        <taxon>Pseudomonadati</taxon>
        <taxon>Bacteroidota</taxon>
        <taxon>Flavobacteriia</taxon>
        <taxon>Flavobacteriales</taxon>
        <taxon>Flavobacteriaceae</taxon>
        <taxon>Flavobacterium</taxon>
    </lineage>
</organism>
<dbReference type="EMBL" id="CP038810">
    <property type="protein sequence ID" value="QBZ97125.1"/>
    <property type="molecule type" value="Genomic_DNA"/>
</dbReference>
<feature type="transmembrane region" description="Helical" evidence="6">
    <location>
        <begin position="133"/>
        <end position="157"/>
    </location>
</feature>
<dbReference type="OrthoDB" id="512217at2"/>
<feature type="transmembrane region" description="Helical" evidence="6">
    <location>
        <begin position="20"/>
        <end position="40"/>
    </location>
</feature>
<keyword evidence="2" id="KW-1003">Cell membrane</keyword>
<dbReference type="KEGG" id="fsn:GS03_00611"/>
<dbReference type="Proteomes" id="UP000296862">
    <property type="component" value="Chromosome"/>
</dbReference>